<organism evidence="1 2">
    <name type="scientific">Taenia crassiceps</name>
    <dbReference type="NCBI Taxonomy" id="6207"/>
    <lineage>
        <taxon>Eukaryota</taxon>
        <taxon>Metazoa</taxon>
        <taxon>Spiralia</taxon>
        <taxon>Lophotrochozoa</taxon>
        <taxon>Platyhelminthes</taxon>
        <taxon>Cestoda</taxon>
        <taxon>Eucestoda</taxon>
        <taxon>Cyclophyllidea</taxon>
        <taxon>Taeniidae</taxon>
        <taxon>Taenia</taxon>
    </lineage>
</organism>
<keyword evidence="2" id="KW-1185">Reference proteome</keyword>
<dbReference type="EMBL" id="JAKROA010000013">
    <property type="protein sequence ID" value="KAL5104353.1"/>
    <property type="molecule type" value="Genomic_DNA"/>
</dbReference>
<proteinExistence type="predicted"/>
<reference evidence="1 2" key="1">
    <citation type="journal article" date="2022" name="Front. Cell. Infect. Microbiol.">
        <title>The Genomes of Two Strains of Taenia crassiceps the Animal Model for the Study of Human Cysticercosis.</title>
        <authorList>
            <person name="Bobes R.J."/>
            <person name="Estrada K."/>
            <person name="Rios-Valencia D.G."/>
            <person name="Calderon-Gallegos A."/>
            <person name="de la Torre P."/>
            <person name="Carrero J.C."/>
            <person name="Sanchez-Flores A."/>
            <person name="Laclette J.P."/>
        </authorList>
    </citation>
    <scope>NUCLEOTIDE SEQUENCE [LARGE SCALE GENOMIC DNA]</scope>
    <source>
        <strain evidence="1">WFUcys</strain>
    </source>
</reference>
<dbReference type="Proteomes" id="UP001651158">
    <property type="component" value="Unassembled WGS sequence"/>
</dbReference>
<sequence length="78" mass="8415">MTHSGFGFDSAKRGGCSHPLSHDFAPRGLSQATFEAAYQWRRTSCMKEKTVQPLETTSTTLRNYAGLKAHAGSIAAAI</sequence>
<gene>
    <name evidence="1" type="ORF">TcWFU_009046</name>
</gene>
<comment type="caution">
    <text evidence="1">The sequence shown here is derived from an EMBL/GenBank/DDBJ whole genome shotgun (WGS) entry which is preliminary data.</text>
</comment>
<accession>A0ABR4Q490</accession>
<name>A0ABR4Q490_9CEST</name>
<evidence type="ECO:0000313" key="1">
    <source>
        <dbReference type="EMBL" id="KAL5104353.1"/>
    </source>
</evidence>
<protein>
    <submittedName>
        <fullName evidence="1">Uncharacterized protein</fullName>
    </submittedName>
</protein>
<evidence type="ECO:0000313" key="2">
    <source>
        <dbReference type="Proteomes" id="UP001651158"/>
    </source>
</evidence>